<dbReference type="Pfam" id="PF00076">
    <property type="entry name" value="RRM_1"/>
    <property type="match status" value="1"/>
</dbReference>
<dbReference type="OMA" id="KQYKVFV"/>
<dbReference type="KEGG" id="spu:580669"/>
<evidence type="ECO:0000313" key="5">
    <source>
        <dbReference type="EnsemblMetazoa" id="XP_030827921"/>
    </source>
</evidence>
<dbReference type="InParanoid" id="A0A7M7MXL1"/>
<dbReference type="PROSITE" id="PS50102">
    <property type="entry name" value="RRM"/>
    <property type="match status" value="1"/>
</dbReference>
<sequence>MAENDAKSAPVKSRKERRMQWWGEHQANQQNEEDNSAESTDKTVKPPVEAESADTTETKGKKSGKKAKFYVLFVGQIPYSATTEDVTKHFSTAGELKSVRLATHKDTGKSRGFGYIEFKNNKSYMRGLAMHLSMLHGRPINVEITSPGRGTSLIRKENLKRKNVEMARFRGIIEGDAAGGAMCIPASKPHPGGNKKQKFNKGRR</sequence>
<reference evidence="6" key="1">
    <citation type="submission" date="2015-02" db="EMBL/GenBank/DDBJ databases">
        <title>Genome sequencing for Strongylocentrotus purpuratus.</title>
        <authorList>
            <person name="Murali S."/>
            <person name="Liu Y."/>
            <person name="Vee V."/>
            <person name="English A."/>
            <person name="Wang M."/>
            <person name="Skinner E."/>
            <person name="Han Y."/>
            <person name="Muzny D.M."/>
            <person name="Worley K.C."/>
            <person name="Gibbs R.A."/>
        </authorList>
    </citation>
    <scope>NUCLEOTIDE SEQUENCE</scope>
</reference>
<reference evidence="5" key="2">
    <citation type="submission" date="2021-01" db="UniProtKB">
        <authorList>
            <consortium name="EnsemblMetazoa"/>
        </authorList>
    </citation>
    <scope>IDENTIFICATION</scope>
</reference>
<evidence type="ECO:0000256" key="1">
    <source>
        <dbReference type="ARBA" id="ARBA00022884"/>
    </source>
</evidence>
<dbReference type="GO" id="GO:0005730">
    <property type="term" value="C:nucleolus"/>
    <property type="evidence" value="ECO:0000318"/>
    <property type="project" value="GO_Central"/>
</dbReference>
<dbReference type="RefSeq" id="XP_030827921.1">
    <property type="nucleotide sequence ID" value="XM_030972061.1"/>
</dbReference>
<keyword evidence="1 2" id="KW-0694">RNA-binding</keyword>
<proteinExistence type="predicted"/>
<dbReference type="GO" id="GO:0042274">
    <property type="term" value="P:ribosomal small subunit biogenesis"/>
    <property type="evidence" value="ECO:0000318"/>
    <property type="project" value="GO_Central"/>
</dbReference>
<dbReference type="PANTHER" id="PTHR23236:SF51">
    <property type="entry name" value="NUCLEOLAR PROTEIN 6"/>
    <property type="match status" value="1"/>
</dbReference>
<dbReference type="Gene3D" id="3.30.70.330">
    <property type="match status" value="1"/>
</dbReference>
<dbReference type="InterPro" id="IPR035979">
    <property type="entry name" value="RBD_domain_sf"/>
</dbReference>
<feature type="compositionally biased region" description="Basic residues" evidence="3">
    <location>
        <begin position="193"/>
        <end position="204"/>
    </location>
</feature>
<dbReference type="GO" id="GO:0033592">
    <property type="term" value="F:RNA strand annealing activity"/>
    <property type="evidence" value="ECO:0000318"/>
    <property type="project" value="GO_Central"/>
</dbReference>
<feature type="region of interest" description="Disordered" evidence="3">
    <location>
        <begin position="184"/>
        <end position="204"/>
    </location>
</feature>
<dbReference type="PANTHER" id="PTHR23236">
    <property type="entry name" value="EUKARYOTIC TRANSLATION INITIATION FACTOR 4B/4H"/>
    <property type="match status" value="1"/>
</dbReference>
<name>A0A7M7MXL1_STRPU</name>
<evidence type="ECO:0000259" key="4">
    <source>
        <dbReference type="PROSITE" id="PS50102"/>
    </source>
</evidence>
<dbReference type="InterPro" id="IPR034228">
    <property type="entry name" value="Nop6_RRM"/>
</dbReference>
<dbReference type="InterPro" id="IPR012677">
    <property type="entry name" value="Nucleotide-bd_a/b_plait_sf"/>
</dbReference>
<evidence type="ECO:0000313" key="6">
    <source>
        <dbReference type="Proteomes" id="UP000007110"/>
    </source>
</evidence>
<dbReference type="InterPro" id="IPR000504">
    <property type="entry name" value="RRM_dom"/>
</dbReference>
<dbReference type="SUPFAM" id="SSF54928">
    <property type="entry name" value="RNA-binding domain, RBD"/>
    <property type="match status" value="1"/>
</dbReference>
<dbReference type="Proteomes" id="UP000007110">
    <property type="component" value="Unassembled WGS sequence"/>
</dbReference>
<dbReference type="CDD" id="cd12400">
    <property type="entry name" value="RRM_Nop6"/>
    <property type="match status" value="1"/>
</dbReference>
<organism evidence="5 6">
    <name type="scientific">Strongylocentrotus purpuratus</name>
    <name type="common">Purple sea urchin</name>
    <dbReference type="NCBI Taxonomy" id="7668"/>
    <lineage>
        <taxon>Eukaryota</taxon>
        <taxon>Metazoa</taxon>
        <taxon>Echinodermata</taxon>
        <taxon>Eleutherozoa</taxon>
        <taxon>Echinozoa</taxon>
        <taxon>Echinoidea</taxon>
        <taxon>Euechinoidea</taxon>
        <taxon>Echinacea</taxon>
        <taxon>Camarodonta</taxon>
        <taxon>Echinidea</taxon>
        <taxon>Strongylocentrotidae</taxon>
        <taxon>Strongylocentrotus</taxon>
    </lineage>
</organism>
<accession>A0A7M7MXL1</accession>
<dbReference type="GeneID" id="580669"/>
<dbReference type="AlphaFoldDB" id="A0A7M7MXL1"/>
<dbReference type="GO" id="GO:0001731">
    <property type="term" value="P:formation of translation preinitiation complex"/>
    <property type="evidence" value="ECO:0000318"/>
    <property type="project" value="GO_Central"/>
</dbReference>
<dbReference type="SMART" id="SM00360">
    <property type="entry name" value="RRM"/>
    <property type="match status" value="1"/>
</dbReference>
<dbReference type="GO" id="GO:0019843">
    <property type="term" value="F:rRNA binding"/>
    <property type="evidence" value="ECO:0000318"/>
    <property type="project" value="GO_Central"/>
</dbReference>
<dbReference type="OrthoDB" id="272703at2759"/>
<keyword evidence="6" id="KW-1185">Reference proteome</keyword>
<feature type="region of interest" description="Disordered" evidence="3">
    <location>
        <begin position="1"/>
        <end position="61"/>
    </location>
</feature>
<evidence type="ECO:0000256" key="2">
    <source>
        <dbReference type="PROSITE-ProRule" id="PRU00176"/>
    </source>
</evidence>
<evidence type="ECO:0000256" key="3">
    <source>
        <dbReference type="SAM" id="MobiDB-lite"/>
    </source>
</evidence>
<dbReference type="EnsemblMetazoa" id="XM_030972061">
    <property type="protein sequence ID" value="XP_030827921"/>
    <property type="gene ID" value="LOC580669"/>
</dbReference>
<dbReference type="GO" id="GO:0097010">
    <property type="term" value="P:eukaryotic translation initiation factor 4F complex assembly"/>
    <property type="evidence" value="ECO:0000318"/>
    <property type="project" value="GO_Central"/>
</dbReference>
<feature type="domain" description="RRM" evidence="4">
    <location>
        <begin position="70"/>
        <end position="147"/>
    </location>
</feature>
<dbReference type="GO" id="GO:0043024">
    <property type="term" value="F:ribosomal small subunit binding"/>
    <property type="evidence" value="ECO:0000318"/>
    <property type="project" value="GO_Central"/>
</dbReference>
<dbReference type="GO" id="GO:0034057">
    <property type="term" value="F:RNA strand-exchange activity"/>
    <property type="evidence" value="ECO:0000318"/>
    <property type="project" value="GO_Central"/>
</dbReference>
<protein>
    <recommendedName>
        <fullName evidence="4">RRM domain-containing protein</fullName>
    </recommendedName>
</protein>